<feature type="region of interest" description="Disordered" evidence="1">
    <location>
        <begin position="72"/>
        <end position="175"/>
    </location>
</feature>
<accession>S8ASA9</accession>
<organism evidence="2 3">
    <name type="scientific">Dactylellina haptotyla (strain CBS 200.50)</name>
    <name type="common">Nematode-trapping fungus</name>
    <name type="synonym">Monacrosporium haptotylum</name>
    <dbReference type="NCBI Taxonomy" id="1284197"/>
    <lineage>
        <taxon>Eukaryota</taxon>
        <taxon>Fungi</taxon>
        <taxon>Dikarya</taxon>
        <taxon>Ascomycota</taxon>
        <taxon>Pezizomycotina</taxon>
        <taxon>Orbiliomycetes</taxon>
        <taxon>Orbiliales</taxon>
        <taxon>Orbiliaceae</taxon>
        <taxon>Dactylellina</taxon>
    </lineage>
</organism>
<dbReference type="OrthoDB" id="66095at2759"/>
<feature type="compositionally biased region" description="Basic and acidic residues" evidence="1">
    <location>
        <begin position="104"/>
        <end position="120"/>
    </location>
</feature>
<dbReference type="STRING" id="1284197.S8ASA9"/>
<dbReference type="HOGENOM" id="CLU_577486_0_0_1"/>
<feature type="compositionally biased region" description="Low complexity" evidence="1">
    <location>
        <begin position="7"/>
        <end position="20"/>
    </location>
</feature>
<proteinExistence type="predicted"/>
<dbReference type="AlphaFoldDB" id="S8ASA9"/>
<evidence type="ECO:0000256" key="1">
    <source>
        <dbReference type="SAM" id="MobiDB-lite"/>
    </source>
</evidence>
<reference evidence="3" key="2">
    <citation type="submission" date="2013-04" db="EMBL/GenBank/DDBJ databases">
        <title>Genomic mechanisms accounting for the adaptation to parasitism in nematode-trapping fungi.</title>
        <authorList>
            <person name="Ahren D.G."/>
        </authorList>
    </citation>
    <scope>NUCLEOTIDE SEQUENCE [LARGE SCALE GENOMIC DNA]</scope>
    <source>
        <strain evidence="3">CBS 200.50</strain>
    </source>
</reference>
<reference evidence="2 3" key="1">
    <citation type="journal article" date="2013" name="PLoS Genet.">
        <title>Genomic mechanisms accounting for the adaptation to parasitism in nematode-trapping fungi.</title>
        <authorList>
            <person name="Meerupati T."/>
            <person name="Andersson K.M."/>
            <person name="Friman E."/>
            <person name="Kumar D."/>
            <person name="Tunlid A."/>
            <person name="Ahren D."/>
        </authorList>
    </citation>
    <scope>NUCLEOTIDE SEQUENCE [LARGE SCALE GENOMIC DNA]</scope>
    <source>
        <strain evidence="2 3">CBS 200.50</strain>
    </source>
</reference>
<feature type="region of interest" description="Disordered" evidence="1">
    <location>
        <begin position="1"/>
        <end position="48"/>
    </location>
</feature>
<name>S8ASA9_DACHA</name>
<feature type="region of interest" description="Disordered" evidence="1">
    <location>
        <begin position="334"/>
        <end position="369"/>
    </location>
</feature>
<protein>
    <submittedName>
        <fullName evidence="2">Uncharacterized protein</fullName>
    </submittedName>
</protein>
<gene>
    <name evidence="2" type="ORF">H072_2060</name>
</gene>
<dbReference type="OMA" id="CWSWLDV"/>
<feature type="compositionally biased region" description="Low complexity" evidence="1">
    <location>
        <begin position="156"/>
        <end position="175"/>
    </location>
</feature>
<dbReference type="EMBL" id="AQGS01000063">
    <property type="protein sequence ID" value="EPS43876.1"/>
    <property type="molecule type" value="Genomic_DNA"/>
</dbReference>
<keyword evidence="3" id="KW-1185">Reference proteome</keyword>
<evidence type="ECO:0000313" key="3">
    <source>
        <dbReference type="Proteomes" id="UP000015100"/>
    </source>
</evidence>
<dbReference type="eggNOG" id="ENOG502S9BI">
    <property type="taxonomic scope" value="Eukaryota"/>
</dbReference>
<dbReference type="Proteomes" id="UP000015100">
    <property type="component" value="Unassembled WGS sequence"/>
</dbReference>
<feature type="compositionally biased region" description="Low complexity" evidence="1">
    <location>
        <begin position="75"/>
        <end position="94"/>
    </location>
</feature>
<evidence type="ECO:0000313" key="2">
    <source>
        <dbReference type="EMBL" id="EPS43876.1"/>
    </source>
</evidence>
<sequence length="473" mass="52013">MSNQSGTNNPATTDTTNPQNLPAIHGTPIPQAPINNDPSHGRTGPIIDLHIPKNLVGKPDYSRKPGLDLSAFIPESVGNPSSSSSSSSSSNTNTGSGGGTGEGEAEKPATKTGTLKDIRLPPRTGFEAEPSTSGTYQKDYQKRAPPPMFRSRRSKNTTNDNDSTNDSTNDSSTDTISFGRNIYNRIMSGLQELGFTGGSGSGEDGDTFRSEADVLEVTDILAKKLPVELIENILDEAEYFAHDVLAERQGRLWVTDGDKVYLTAVIPDFTALEADTAGKGGREGAGGRRGRVRRLVFKVRSKDQGWSSYSEHYGSYRGCWSWLDVEVWRGGDAVDPVSDEHHNEEAQEEIDEDYQGSSGGEGEPAEVNNAGKHKLGDWLLQRNKHAFSDHIDHEIVWDWREDGLPDDDDDKWEPDSINAEGNREQWDKDGRRANGELVRELRGGDEIRVIIKARYGGWRCEIESCKVECFWAV</sequence>
<comment type="caution">
    <text evidence="2">The sequence shown here is derived from an EMBL/GenBank/DDBJ whole genome shotgun (WGS) entry which is preliminary data.</text>
</comment>